<dbReference type="STRING" id="5486.A0A367Y0N4"/>
<evidence type="ECO:0000256" key="5">
    <source>
        <dbReference type="ARBA" id="ARBA00023136"/>
    </source>
</evidence>
<dbReference type="Proteomes" id="UP000253472">
    <property type="component" value="Unassembled WGS sequence"/>
</dbReference>
<comment type="subcellular location">
    <subcellularLocation>
        <location evidence="1">Membrane</location>
        <topology evidence="1">Multi-pass membrane protein</topology>
    </subcellularLocation>
</comment>
<dbReference type="FunFam" id="1.20.144.10:FF:000017">
    <property type="entry name" value="Diacylglycerol pyrophosphate phosphatase 1"/>
    <property type="match status" value="1"/>
</dbReference>
<dbReference type="OrthoDB" id="10030083at2759"/>
<evidence type="ECO:0000259" key="7">
    <source>
        <dbReference type="SMART" id="SM00014"/>
    </source>
</evidence>
<feature type="transmembrane region" description="Helical" evidence="6">
    <location>
        <begin position="238"/>
        <end position="258"/>
    </location>
</feature>
<accession>A0A367Y0N4</accession>
<protein>
    <submittedName>
        <fullName evidence="8">Diacylglycerol pyrophosphate phosphatase 1</fullName>
    </submittedName>
</protein>
<dbReference type="PANTHER" id="PTHR10165">
    <property type="entry name" value="LIPID PHOSPHATE PHOSPHATASE"/>
    <property type="match status" value="1"/>
</dbReference>
<keyword evidence="4 6" id="KW-1133">Transmembrane helix</keyword>
<comment type="similarity">
    <text evidence="2">Belongs to the PA-phosphatase related phosphoesterase family.</text>
</comment>
<feature type="transmembrane region" description="Helical" evidence="6">
    <location>
        <begin position="108"/>
        <end position="132"/>
    </location>
</feature>
<feature type="domain" description="Phosphatidic acid phosphatase type 2/haloperoxidase" evidence="7">
    <location>
        <begin position="116"/>
        <end position="257"/>
    </location>
</feature>
<evidence type="ECO:0000256" key="3">
    <source>
        <dbReference type="ARBA" id="ARBA00022692"/>
    </source>
</evidence>
<feature type="transmembrane region" description="Helical" evidence="6">
    <location>
        <begin position="186"/>
        <end position="205"/>
    </location>
</feature>
<keyword evidence="9" id="KW-1185">Reference proteome</keyword>
<dbReference type="GO" id="GO:0008195">
    <property type="term" value="F:phosphatidate phosphatase activity"/>
    <property type="evidence" value="ECO:0007669"/>
    <property type="project" value="TreeGrafter"/>
</dbReference>
<dbReference type="EMBL" id="QLNQ01000027">
    <property type="protein sequence ID" value="RCK59445.1"/>
    <property type="molecule type" value="Genomic_DNA"/>
</dbReference>
<dbReference type="SUPFAM" id="SSF48317">
    <property type="entry name" value="Acid phosphatase/Vanadium-dependent haloperoxidase"/>
    <property type="match status" value="1"/>
</dbReference>
<dbReference type="GO" id="GO:0046839">
    <property type="term" value="P:phospholipid dephosphorylation"/>
    <property type="evidence" value="ECO:0007669"/>
    <property type="project" value="TreeGrafter"/>
</dbReference>
<dbReference type="CDD" id="cd03390">
    <property type="entry name" value="PAP2_containing_1_like"/>
    <property type="match status" value="1"/>
</dbReference>
<dbReference type="InterPro" id="IPR043216">
    <property type="entry name" value="PAP-like"/>
</dbReference>
<dbReference type="PANTHER" id="PTHR10165:SF35">
    <property type="entry name" value="RE23632P"/>
    <property type="match status" value="1"/>
</dbReference>
<gene>
    <name evidence="8" type="primary">DPP1_0</name>
    <name evidence="8" type="ORF">Cantr_07264</name>
</gene>
<keyword evidence="3 6" id="KW-0812">Transmembrane</keyword>
<sequence>MAFSDITNYFSNTNSKFNRVTFGVKSPTFIRWRITDFILVLILVIAFFITPNIKPFHRQFYLNDVTIQHPFKERETVNVFELFLYSTVIPLAITFGLCFILTTPKHKIYNTYVATMGLFLSVLITSTFTDILKNWIGRLRPDFLARCQPAKDTPRDKLVSIEVCTTDNMDRLEDGYRTTPSGHSSISFAGLFFLTLFLLGQFQAVNTKTSGMRTLVCFIPFLVACWIALSRTEDYRHHFVDVFIGSCIGLVIASWQYFRLFPWVGHKESFHNLIIVEEENEEFKDDSDNAYSRISDSAVNV</sequence>
<evidence type="ECO:0000256" key="6">
    <source>
        <dbReference type="SAM" id="Phobius"/>
    </source>
</evidence>
<keyword evidence="5 6" id="KW-0472">Membrane</keyword>
<evidence type="ECO:0000256" key="2">
    <source>
        <dbReference type="ARBA" id="ARBA00008816"/>
    </source>
</evidence>
<dbReference type="Pfam" id="PF01569">
    <property type="entry name" value="PAP2"/>
    <property type="match status" value="1"/>
</dbReference>
<evidence type="ECO:0000313" key="9">
    <source>
        <dbReference type="Proteomes" id="UP000253472"/>
    </source>
</evidence>
<feature type="transmembrane region" description="Helical" evidence="6">
    <location>
        <begin position="30"/>
        <end position="49"/>
    </location>
</feature>
<name>A0A367Y0N4_9ASCO</name>
<dbReference type="InterPro" id="IPR036938">
    <property type="entry name" value="PAP2/HPO_sf"/>
</dbReference>
<dbReference type="InterPro" id="IPR000326">
    <property type="entry name" value="PAP2/HPO"/>
</dbReference>
<feature type="transmembrane region" description="Helical" evidence="6">
    <location>
        <begin position="82"/>
        <end position="102"/>
    </location>
</feature>
<proteinExistence type="inferred from homology"/>
<comment type="caution">
    <text evidence="8">The sequence shown here is derived from an EMBL/GenBank/DDBJ whole genome shotgun (WGS) entry which is preliminary data.</text>
</comment>
<evidence type="ECO:0000256" key="1">
    <source>
        <dbReference type="ARBA" id="ARBA00004141"/>
    </source>
</evidence>
<feature type="transmembrane region" description="Helical" evidence="6">
    <location>
        <begin position="211"/>
        <end position="229"/>
    </location>
</feature>
<evidence type="ECO:0000256" key="4">
    <source>
        <dbReference type="ARBA" id="ARBA00022989"/>
    </source>
</evidence>
<dbReference type="GO" id="GO:0016020">
    <property type="term" value="C:membrane"/>
    <property type="evidence" value="ECO:0007669"/>
    <property type="project" value="UniProtKB-SubCell"/>
</dbReference>
<reference evidence="8 9" key="1">
    <citation type="submission" date="2018-06" db="EMBL/GenBank/DDBJ databases">
        <title>Whole genome sequencing of Candida tropicalis (genome annotated by CSBL at Korea University).</title>
        <authorList>
            <person name="Ahn J."/>
        </authorList>
    </citation>
    <scope>NUCLEOTIDE SEQUENCE [LARGE SCALE GENOMIC DNA]</scope>
    <source>
        <strain evidence="8 9">ATCC 20962</strain>
    </source>
</reference>
<dbReference type="SMART" id="SM00014">
    <property type="entry name" value="acidPPc"/>
    <property type="match status" value="1"/>
</dbReference>
<evidence type="ECO:0000313" key="8">
    <source>
        <dbReference type="EMBL" id="RCK59445.1"/>
    </source>
</evidence>
<dbReference type="Gene3D" id="1.20.144.10">
    <property type="entry name" value="Phosphatidic acid phosphatase type 2/haloperoxidase"/>
    <property type="match status" value="1"/>
</dbReference>
<dbReference type="AlphaFoldDB" id="A0A367Y0N4"/>
<organism evidence="8 9">
    <name type="scientific">Candida viswanathii</name>
    <dbReference type="NCBI Taxonomy" id="5486"/>
    <lineage>
        <taxon>Eukaryota</taxon>
        <taxon>Fungi</taxon>
        <taxon>Dikarya</taxon>
        <taxon>Ascomycota</taxon>
        <taxon>Saccharomycotina</taxon>
        <taxon>Pichiomycetes</taxon>
        <taxon>Debaryomycetaceae</taxon>
        <taxon>Candida/Lodderomyces clade</taxon>
        <taxon>Candida</taxon>
    </lineage>
</organism>
<dbReference type="GO" id="GO:0006644">
    <property type="term" value="P:phospholipid metabolic process"/>
    <property type="evidence" value="ECO:0007669"/>
    <property type="project" value="InterPro"/>
</dbReference>